<keyword evidence="4" id="KW-1185">Reference proteome</keyword>
<comment type="caution">
    <text evidence="3">The sequence shown here is derived from an EMBL/GenBank/DDBJ whole genome shotgun (WGS) entry which is preliminary data.</text>
</comment>
<keyword evidence="1" id="KW-1133">Transmembrane helix</keyword>
<dbReference type="InterPro" id="IPR037682">
    <property type="entry name" value="TonB_C"/>
</dbReference>
<dbReference type="RefSeq" id="WP_111813464.1">
    <property type="nucleotide sequence ID" value="NZ_CBCRZQ010000001.1"/>
</dbReference>
<feature type="transmembrane region" description="Helical" evidence="1">
    <location>
        <begin position="26"/>
        <end position="43"/>
    </location>
</feature>
<dbReference type="GO" id="GO:0055085">
    <property type="term" value="P:transmembrane transport"/>
    <property type="evidence" value="ECO:0007669"/>
    <property type="project" value="InterPro"/>
</dbReference>
<name>A0A5C6YT69_9FLAO</name>
<feature type="domain" description="TonB C-terminal" evidence="2">
    <location>
        <begin position="198"/>
        <end position="258"/>
    </location>
</feature>
<dbReference type="SUPFAM" id="SSF74653">
    <property type="entry name" value="TolA/TonB C-terminal domain"/>
    <property type="match status" value="1"/>
</dbReference>
<dbReference type="Proteomes" id="UP000321945">
    <property type="component" value="Unassembled WGS sequence"/>
</dbReference>
<dbReference type="EMBL" id="VORU01000001">
    <property type="protein sequence ID" value="TXD70652.1"/>
    <property type="molecule type" value="Genomic_DNA"/>
</dbReference>
<sequence length="259" mass="29413">MKTTGKNAQNKRDEKKQTNIKWNSRLFFQLGIVLSLLVVFFIMQTDFKIKTYQATSTTSHSLEEPPMFDYVIDVDKPKPIEPIKKVPQKREPIKRVVKSTTFDVKPNTDPTIETPIAPTDGPVVEAPQEPVTVEPNSGSDKPRILASVEFVPVFPGCEVLNTNKEKVDCMSSKINSFINKNFKKELLEDLKPNEDYRIYVSFKIDLNGYVTDVVANSRNANLKNEAQRVIKKLPAMKPGKQGDKNVEVLYNLPIIFNIQ</sequence>
<proteinExistence type="predicted"/>
<evidence type="ECO:0000313" key="4">
    <source>
        <dbReference type="Proteomes" id="UP000321945"/>
    </source>
</evidence>
<accession>A0A5C6YT69</accession>
<keyword evidence="1" id="KW-0812">Transmembrane</keyword>
<organism evidence="3 4">
    <name type="scientific">Aequorivita lipolytica</name>
    <dbReference type="NCBI Taxonomy" id="153267"/>
    <lineage>
        <taxon>Bacteria</taxon>
        <taxon>Pseudomonadati</taxon>
        <taxon>Bacteroidota</taxon>
        <taxon>Flavobacteriia</taxon>
        <taxon>Flavobacteriales</taxon>
        <taxon>Flavobacteriaceae</taxon>
        <taxon>Aequorivita</taxon>
    </lineage>
</organism>
<dbReference type="Pfam" id="PF03544">
    <property type="entry name" value="TonB_C"/>
    <property type="match status" value="1"/>
</dbReference>
<gene>
    <name evidence="3" type="ORF">ESV24_00735</name>
</gene>
<evidence type="ECO:0000256" key="1">
    <source>
        <dbReference type="SAM" id="Phobius"/>
    </source>
</evidence>
<protein>
    <recommendedName>
        <fullName evidence="2">TonB C-terminal domain-containing protein</fullName>
    </recommendedName>
</protein>
<dbReference type="Gene3D" id="3.30.1150.10">
    <property type="match status" value="1"/>
</dbReference>
<evidence type="ECO:0000313" key="3">
    <source>
        <dbReference type="EMBL" id="TXD70652.1"/>
    </source>
</evidence>
<evidence type="ECO:0000259" key="2">
    <source>
        <dbReference type="Pfam" id="PF03544"/>
    </source>
</evidence>
<reference evidence="3 4" key="1">
    <citation type="submission" date="2019-08" db="EMBL/GenBank/DDBJ databases">
        <title>Genome of Aequorivita lipolytica Y10-2 (type strain).</title>
        <authorList>
            <person name="Bowman J.P."/>
        </authorList>
    </citation>
    <scope>NUCLEOTIDE SEQUENCE [LARGE SCALE GENOMIC DNA]</scope>
    <source>
        <strain evidence="3 4">Y10-2</strain>
    </source>
</reference>
<keyword evidence="1" id="KW-0472">Membrane</keyword>
<dbReference type="AlphaFoldDB" id="A0A5C6YT69"/>
<dbReference type="OrthoDB" id="1522859at2"/>